<name>A0AAN6S1B3_9PEZI</name>
<feature type="compositionally biased region" description="Polar residues" evidence="1">
    <location>
        <begin position="87"/>
        <end position="108"/>
    </location>
</feature>
<gene>
    <name evidence="3" type="ORF">QBC46DRAFT_268846</name>
</gene>
<dbReference type="InterPro" id="IPR018306">
    <property type="entry name" value="Phage_T5_Orf172_DNA-bd"/>
</dbReference>
<dbReference type="Pfam" id="PF10544">
    <property type="entry name" value="T5orf172"/>
    <property type="match status" value="1"/>
</dbReference>
<accession>A0AAN6S1B3</accession>
<organism evidence="3 4">
    <name type="scientific">Diplogelasinospora grovesii</name>
    <dbReference type="NCBI Taxonomy" id="303347"/>
    <lineage>
        <taxon>Eukaryota</taxon>
        <taxon>Fungi</taxon>
        <taxon>Dikarya</taxon>
        <taxon>Ascomycota</taxon>
        <taxon>Pezizomycotina</taxon>
        <taxon>Sordariomycetes</taxon>
        <taxon>Sordariomycetidae</taxon>
        <taxon>Sordariales</taxon>
        <taxon>Diplogelasinosporaceae</taxon>
        <taxon>Diplogelasinospora</taxon>
    </lineage>
</organism>
<dbReference type="AlphaFoldDB" id="A0AAN6S1B3"/>
<dbReference type="EMBL" id="MU853871">
    <property type="protein sequence ID" value="KAK3936829.1"/>
    <property type="molecule type" value="Genomic_DNA"/>
</dbReference>
<feature type="compositionally biased region" description="Basic residues" evidence="1">
    <location>
        <begin position="22"/>
        <end position="33"/>
    </location>
</feature>
<dbReference type="Proteomes" id="UP001303473">
    <property type="component" value="Unassembled WGS sequence"/>
</dbReference>
<feature type="compositionally biased region" description="Polar residues" evidence="1">
    <location>
        <begin position="450"/>
        <end position="462"/>
    </location>
</feature>
<evidence type="ECO:0000259" key="2">
    <source>
        <dbReference type="Pfam" id="PF10544"/>
    </source>
</evidence>
<evidence type="ECO:0000313" key="4">
    <source>
        <dbReference type="Proteomes" id="UP001303473"/>
    </source>
</evidence>
<feature type="region of interest" description="Disordered" evidence="1">
    <location>
        <begin position="1"/>
        <end position="160"/>
    </location>
</feature>
<feature type="region of interest" description="Disordered" evidence="1">
    <location>
        <begin position="428"/>
        <end position="538"/>
    </location>
</feature>
<keyword evidence="4" id="KW-1185">Reference proteome</keyword>
<proteinExistence type="predicted"/>
<protein>
    <recommendedName>
        <fullName evidence="2">Bacteriophage T5 Orf172 DNA-binding domain-containing protein</fullName>
    </recommendedName>
</protein>
<evidence type="ECO:0000256" key="1">
    <source>
        <dbReference type="SAM" id="MobiDB-lite"/>
    </source>
</evidence>
<sequence length="538" mass="60387">METPKSASFRDVPSTPDSSPLARKKPRGRKRKSRDSLPEVCSSPIHQPSGLPPIQTRPRAASTTASKPAERVSPRRQKKAEPEADDNGTTSSSFQPPSLSPGQPNEAENNTHHVPRHTVSSPELHQPTKSNERPKLPPQSKSAPTRTTPVGGPPPLSEIDENIKKLLRSQTKMDENKRCYNYIFEITAAADEDKGAFKLGVSGTPGKRGNNIARKCGLDLTRVNDPEAKEGPWFKQVEDLIRAELANFKHVPKCVCGANHREIFKVDRSVALEVTQRWRRFFLRNPYDKEGKLNPFWEDVLDNMPARGENETIHERWSHFTNRSKMQEWWFDINRTREKVWPWRWQVFTLVYSLWVAIDKFPSPMAFGLFALFAVWFLCEVIGGESGDFDKIVKPVMVNAGAFWGRLIAQPKRVTGYFTSMNAVQNPEKRPIKDTETIESPGEAPAPVIVTSNDPETDNNVQMPGDAPTRPFIISDDDSDDGNIEQEGERNTGEVPSKRMRASRPSLTATATARVKVPEATRLRSTTATTRVPGIEPD</sequence>
<feature type="domain" description="Bacteriophage T5 Orf172 DNA-binding" evidence="2">
    <location>
        <begin position="181"/>
        <end position="279"/>
    </location>
</feature>
<comment type="caution">
    <text evidence="3">The sequence shown here is derived from an EMBL/GenBank/DDBJ whole genome shotgun (WGS) entry which is preliminary data.</text>
</comment>
<feature type="compositionally biased region" description="Polar residues" evidence="1">
    <location>
        <begin position="118"/>
        <end position="129"/>
    </location>
</feature>
<evidence type="ECO:0000313" key="3">
    <source>
        <dbReference type="EMBL" id="KAK3936829.1"/>
    </source>
</evidence>
<reference evidence="4" key="1">
    <citation type="journal article" date="2023" name="Mol. Phylogenet. Evol.">
        <title>Genome-scale phylogeny and comparative genomics of the fungal order Sordariales.</title>
        <authorList>
            <person name="Hensen N."/>
            <person name="Bonometti L."/>
            <person name="Westerberg I."/>
            <person name="Brannstrom I.O."/>
            <person name="Guillou S."/>
            <person name="Cros-Aarteil S."/>
            <person name="Calhoun S."/>
            <person name="Haridas S."/>
            <person name="Kuo A."/>
            <person name="Mondo S."/>
            <person name="Pangilinan J."/>
            <person name="Riley R."/>
            <person name="LaButti K."/>
            <person name="Andreopoulos B."/>
            <person name="Lipzen A."/>
            <person name="Chen C."/>
            <person name="Yan M."/>
            <person name="Daum C."/>
            <person name="Ng V."/>
            <person name="Clum A."/>
            <person name="Steindorff A."/>
            <person name="Ohm R.A."/>
            <person name="Martin F."/>
            <person name="Silar P."/>
            <person name="Natvig D.O."/>
            <person name="Lalanne C."/>
            <person name="Gautier V."/>
            <person name="Ament-Velasquez S.L."/>
            <person name="Kruys A."/>
            <person name="Hutchinson M.I."/>
            <person name="Powell A.J."/>
            <person name="Barry K."/>
            <person name="Miller A.N."/>
            <person name="Grigoriev I.V."/>
            <person name="Debuchy R."/>
            <person name="Gladieux P."/>
            <person name="Hiltunen Thoren M."/>
            <person name="Johannesson H."/>
        </authorList>
    </citation>
    <scope>NUCLEOTIDE SEQUENCE [LARGE SCALE GENOMIC DNA]</scope>
    <source>
        <strain evidence="4">CBS 340.73</strain>
    </source>
</reference>
<feature type="compositionally biased region" description="Acidic residues" evidence="1">
    <location>
        <begin position="475"/>
        <end position="486"/>
    </location>
</feature>